<dbReference type="SMART" id="SM00304">
    <property type="entry name" value="HAMP"/>
    <property type="match status" value="1"/>
</dbReference>
<dbReference type="EMBL" id="JAWXXX010000001">
    <property type="protein sequence ID" value="MDX5892952.1"/>
    <property type="molecule type" value="Genomic_DNA"/>
</dbReference>
<keyword evidence="5" id="KW-0597">Phosphoprotein</keyword>
<dbReference type="FunFam" id="3.30.565.10:FF:000006">
    <property type="entry name" value="Sensor histidine kinase WalK"/>
    <property type="match status" value="1"/>
</dbReference>
<evidence type="ECO:0000256" key="7">
    <source>
        <dbReference type="ARBA" id="ARBA00022692"/>
    </source>
</evidence>
<dbReference type="EC" id="2.7.13.3" evidence="4"/>
<comment type="catalytic activity">
    <reaction evidence="1">
        <text>ATP + protein L-histidine = ADP + protein N-phospho-L-histidine.</text>
        <dbReference type="EC" id="2.7.13.3"/>
    </reaction>
</comment>
<dbReference type="FunFam" id="1.10.287.130:FF:000001">
    <property type="entry name" value="Two-component sensor histidine kinase"/>
    <property type="match status" value="1"/>
</dbReference>
<evidence type="ECO:0000256" key="2">
    <source>
        <dbReference type="ARBA" id="ARBA00001968"/>
    </source>
</evidence>
<evidence type="ECO:0000313" key="20">
    <source>
        <dbReference type="EMBL" id="MDX5892952.1"/>
    </source>
</evidence>
<evidence type="ECO:0000313" key="21">
    <source>
        <dbReference type="Proteomes" id="UP000025229"/>
    </source>
</evidence>
<dbReference type="Pfam" id="PF00512">
    <property type="entry name" value="HisKA"/>
    <property type="match status" value="1"/>
</dbReference>
<evidence type="ECO:0000256" key="12">
    <source>
        <dbReference type="ARBA" id="ARBA00023012"/>
    </source>
</evidence>
<dbReference type="Proteomes" id="UP001281130">
    <property type="component" value="Unassembled WGS sequence"/>
</dbReference>
<feature type="domain" description="HAMP" evidence="18">
    <location>
        <begin position="239"/>
        <end position="291"/>
    </location>
</feature>
<dbReference type="GO" id="GO:0007234">
    <property type="term" value="P:osmosensory signaling via phosphorelay pathway"/>
    <property type="evidence" value="ECO:0007669"/>
    <property type="project" value="TreeGrafter"/>
</dbReference>
<dbReference type="InterPro" id="IPR005467">
    <property type="entry name" value="His_kinase_dom"/>
</dbReference>
<evidence type="ECO:0000256" key="4">
    <source>
        <dbReference type="ARBA" id="ARBA00012438"/>
    </source>
</evidence>
<reference evidence="20" key="2">
    <citation type="submission" date="2023-11" db="EMBL/GenBank/DDBJ databases">
        <title>MicrobeMod: A computational toolkit for identifying prokaryotic methylation and restriction-modification with nanopore sequencing.</title>
        <authorList>
            <person name="Crits-Christoph A."/>
            <person name="Kang S.C."/>
            <person name="Lee H."/>
            <person name="Ostrov N."/>
        </authorList>
    </citation>
    <scope>NUCLEOTIDE SEQUENCE</scope>
    <source>
        <strain evidence="20">ATCC 51242</strain>
    </source>
</reference>
<keyword evidence="21" id="KW-1185">Reference proteome</keyword>
<dbReference type="InterPro" id="IPR035965">
    <property type="entry name" value="PAS-like_dom_sf"/>
</dbReference>
<evidence type="ECO:0000313" key="19">
    <source>
        <dbReference type="EMBL" id="AHY45539.1"/>
    </source>
</evidence>
<evidence type="ECO:0000256" key="10">
    <source>
        <dbReference type="ARBA" id="ARBA00022840"/>
    </source>
</evidence>
<keyword evidence="12" id="KW-0902">Two-component regulatory system</keyword>
<reference evidence="19 21" key="1">
    <citation type="submission" date="2014-03" db="EMBL/GenBank/DDBJ databases">
        <title>Complete genome sequence of the Radio-Resistant Rubrobacter radiotolerans RSPS-4.</title>
        <authorList>
            <person name="Egas C.C."/>
            <person name="Barroso C.C."/>
            <person name="Froufe H.J.C."/>
            <person name="Pacheco J.J."/>
            <person name="Albuquerque L.L."/>
            <person name="da Costa M.M.S."/>
        </authorList>
    </citation>
    <scope>NUCLEOTIDE SEQUENCE [LARGE SCALE GENOMIC DNA]</scope>
    <source>
        <strain evidence="19 21">RSPS-4</strain>
    </source>
</reference>
<keyword evidence="9 19" id="KW-0418">Kinase</keyword>
<evidence type="ECO:0000256" key="14">
    <source>
        <dbReference type="ARBA" id="ARBA00039401"/>
    </source>
</evidence>
<dbReference type="STRING" id="42256.RradSPS_0256"/>
<dbReference type="PANTHER" id="PTHR42878:SF7">
    <property type="entry name" value="SENSOR HISTIDINE KINASE GLRK"/>
    <property type="match status" value="1"/>
</dbReference>
<comment type="subcellular location">
    <subcellularLocation>
        <location evidence="3">Cell membrane</location>
    </subcellularLocation>
</comment>
<proteinExistence type="predicted"/>
<feature type="domain" description="Histidine kinase" evidence="17">
    <location>
        <begin position="405"/>
        <end position="615"/>
    </location>
</feature>
<dbReference type="GO" id="GO:0005886">
    <property type="term" value="C:plasma membrane"/>
    <property type="evidence" value="ECO:0007669"/>
    <property type="project" value="UniProtKB-SubCell"/>
</dbReference>
<dbReference type="OrthoDB" id="9786919at2"/>
<dbReference type="SUPFAM" id="SSF55785">
    <property type="entry name" value="PYP-like sensor domain (PAS domain)"/>
    <property type="match status" value="1"/>
</dbReference>
<keyword evidence="7 16" id="KW-0812">Transmembrane</keyword>
<keyword evidence="8" id="KW-0547">Nucleotide-binding</keyword>
<evidence type="ECO:0000256" key="5">
    <source>
        <dbReference type="ARBA" id="ARBA00022553"/>
    </source>
</evidence>
<dbReference type="InterPro" id="IPR050351">
    <property type="entry name" value="BphY/WalK/GraS-like"/>
</dbReference>
<dbReference type="InterPro" id="IPR003661">
    <property type="entry name" value="HisK_dim/P_dom"/>
</dbReference>
<dbReference type="InterPro" id="IPR003594">
    <property type="entry name" value="HATPase_dom"/>
</dbReference>
<gene>
    <name evidence="19" type="ORF">RradSPS_0256</name>
    <name evidence="20" type="ORF">SIL72_02805</name>
</gene>
<dbReference type="KEGG" id="rrd:RradSPS_0256"/>
<evidence type="ECO:0000259" key="17">
    <source>
        <dbReference type="PROSITE" id="PS50109"/>
    </source>
</evidence>
<dbReference type="EMBL" id="CP007514">
    <property type="protein sequence ID" value="AHY45539.1"/>
    <property type="molecule type" value="Genomic_DNA"/>
</dbReference>
<evidence type="ECO:0000256" key="6">
    <source>
        <dbReference type="ARBA" id="ARBA00022679"/>
    </source>
</evidence>
<dbReference type="GO" id="GO:0005524">
    <property type="term" value="F:ATP binding"/>
    <property type="evidence" value="ECO:0007669"/>
    <property type="project" value="UniProtKB-KW"/>
</dbReference>
<feature type="transmembrane region" description="Helical" evidence="16">
    <location>
        <begin position="53"/>
        <end position="74"/>
    </location>
</feature>
<dbReference type="CDD" id="cd06225">
    <property type="entry name" value="HAMP"/>
    <property type="match status" value="1"/>
</dbReference>
<dbReference type="GO" id="GO:0000155">
    <property type="term" value="F:phosphorelay sensor kinase activity"/>
    <property type="evidence" value="ECO:0007669"/>
    <property type="project" value="InterPro"/>
</dbReference>
<accession>A0A023X0H7</accession>
<dbReference type="HOGENOM" id="CLU_000445_89_2_11"/>
<dbReference type="CDD" id="cd00075">
    <property type="entry name" value="HATPase"/>
    <property type="match status" value="1"/>
</dbReference>
<keyword evidence="13 16" id="KW-0472">Membrane</keyword>
<evidence type="ECO:0000256" key="15">
    <source>
        <dbReference type="SAM" id="MobiDB-lite"/>
    </source>
</evidence>
<dbReference type="GO" id="GO:0030295">
    <property type="term" value="F:protein kinase activator activity"/>
    <property type="evidence" value="ECO:0007669"/>
    <property type="project" value="TreeGrafter"/>
</dbReference>
<dbReference type="SUPFAM" id="SSF158472">
    <property type="entry name" value="HAMP domain-like"/>
    <property type="match status" value="1"/>
</dbReference>
<dbReference type="InterPro" id="IPR004358">
    <property type="entry name" value="Sig_transdc_His_kin-like_C"/>
</dbReference>
<dbReference type="PANTHER" id="PTHR42878">
    <property type="entry name" value="TWO-COMPONENT HISTIDINE KINASE"/>
    <property type="match status" value="1"/>
</dbReference>
<dbReference type="SUPFAM" id="SSF47384">
    <property type="entry name" value="Homodimeric domain of signal transducing histidine kinase"/>
    <property type="match status" value="1"/>
</dbReference>
<organism evidence="19 21">
    <name type="scientific">Rubrobacter radiotolerans</name>
    <name type="common">Arthrobacter radiotolerans</name>
    <dbReference type="NCBI Taxonomy" id="42256"/>
    <lineage>
        <taxon>Bacteria</taxon>
        <taxon>Bacillati</taxon>
        <taxon>Actinomycetota</taxon>
        <taxon>Rubrobacteria</taxon>
        <taxon>Rubrobacterales</taxon>
        <taxon>Rubrobacteraceae</taxon>
        <taxon>Rubrobacter</taxon>
    </lineage>
</organism>
<dbReference type="Pfam" id="PF02518">
    <property type="entry name" value="HATPase_c"/>
    <property type="match status" value="1"/>
</dbReference>
<dbReference type="Pfam" id="PF00672">
    <property type="entry name" value="HAMP"/>
    <property type="match status" value="1"/>
</dbReference>
<dbReference type="eggNOG" id="COG5002">
    <property type="taxonomic scope" value="Bacteria"/>
</dbReference>
<keyword evidence="10 20" id="KW-0067">ATP-binding</keyword>
<evidence type="ECO:0000256" key="16">
    <source>
        <dbReference type="SAM" id="Phobius"/>
    </source>
</evidence>
<dbReference type="Gene3D" id="3.30.450.20">
    <property type="entry name" value="PAS domain"/>
    <property type="match status" value="1"/>
</dbReference>
<dbReference type="Proteomes" id="UP000025229">
    <property type="component" value="Chromosome"/>
</dbReference>
<dbReference type="Gene3D" id="6.10.340.10">
    <property type="match status" value="1"/>
</dbReference>
<evidence type="ECO:0000256" key="9">
    <source>
        <dbReference type="ARBA" id="ARBA00022777"/>
    </source>
</evidence>
<dbReference type="PRINTS" id="PR00344">
    <property type="entry name" value="BCTRLSENSOR"/>
</dbReference>
<dbReference type="SMART" id="SM00388">
    <property type="entry name" value="HisKA"/>
    <property type="match status" value="1"/>
</dbReference>
<keyword evidence="11 16" id="KW-1133">Transmembrane helix</keyword>
<feature type="transmembrane region" description="Helical" evidence="16">
    <location>
        <begin position="218"/>
        <end position="241"/>
    </location>
</feature>
<dbReference type="SUPFAM" id="SSF55874">
    <property type="entry name" value="ATPase domain of HSP90 chaperone/DNA topoisomerase II/histidine kinase"/>
    <property type="match status" value="1"/>
</dbReference>
<feature type="region of interest" description="Disordered" evidence="15">
    <location>
        <begin position="1"/>
        <end position="39"/>
    </location>
</feature>
<dbReference type="RefSeq" id="WP_038680152.1">
    <property type="nucleotide sequence ID" value="NZ_CP007514.1"/>
</dbReference>
<name>A0A023X0H7_RUBRA</name>
<dbReference type="AlphaFoldDB" id="A0A023X0H7"/>
<sequence length="631" mass="69601">MSSAREENGSPRTNGGAPPSRAAREAVARGSARQGRRSPRLGRLFKPKVGIRLWLTALFMLVTALAGITAYSIVRPIMEDTLDRASSRTFEQVGEQFQAQFARDNDGVTIRQIQAFAAGRGLQWGIVQAETGTVLDGNLDYWSESVVRRAVQNQRPADEIEEVPSGGAREGQIMATYASPIDVQNIYGQDGTAVVLVSFFTQDDVENVDAALENIERIALIAFGLALLISGLFGYVVATLISRRVRRLGLAAERLAGGDFDERINIRIEDEVGALGETFNAMAASLMDAFEQVEQEKQRGQAILDGMTDAVVGVNRDLNAVFLNPKAKELLESSDMAFHVRLQEILAKTRYSGAVTEPEVEAGSEEGERVIEIRAAPLEDGALAILRDVTEERRIQRSKAQFIANASHELKTPLAAISGFLEILEDEEDETVRRDFMQEIKAQTKRLQDLARTLLDLSRLDANAVVFREEDVYLEEMLYDIKRDFSYTGRPVTVTVRDSVPPVETDPTQLHRALTILVDNAIKYSVEGTPVFLELRREGDRALVSVEDRGCGIPENELPRIFERFYRAEGSSRADGTGLGLALAHEITEHLGGEILVESEPGRGSRFTISLPLPERPARPDSPAPKQKVRA</sequence>
<dbReference type="InterPro" id="IPR036097">
    <property type="entry name" value="HisK_dim/P_sf"/>
</dbReference>
<dbReference type="Gene3D" id="3.30.565.10">
    <property type="entry name" value="Histidine kinase-like ATPase, C-terminal domain"/>
    <property type="match status" value="1"/>
</dbReference>
<dbReference type="Gene3D" id="1.10.287.130">
    <property type="match status" value="1"/>
</dbReference>
<dbReference type="InterPro" id="IPR036890">
    <property type="entry name" value="HATPase_C_sf"/>
</dbReference>
<evidence type="ECO:0000256" key="1">
    <source>
        <dbReference type="ARBA" id="ARBA00000085"/>
    </source>
</evidence>
<keyword evidence="6" id="KW-0808">Transferase</keyword>
<comment type="cofactor">
    <cofactor evidence="2">
        <name>a divalent metal cation</name>
        <dbReference type="ChEBI" id="CHEBI:60240"/>
    </cofactor>
</comment>
<evidence type="ECO:0000256" key="8">
    <source>
        <dbReference type="ARBA" id="ARBA00022741"/>
    </source>
</evidence>
<dbReference type="GO" id="GO:0005509">
    <property type="term" value="F:calcium ion binding"/>
    <property type="evidence" value="ECO:0007669"/>
    <property type="project" value="UniProtKB-ARBA"/>
</dbReference>
<dbReference type="InterPro" id="IPR003660">
    <property type="entry name" value="HAMP_dom"/>
</dbReference>
<evidence type="ECO:0000256" key="13">
    <source>
        <dbReference type="ARBA" id="ARBA00023136"/>
    </source>
</evidence>
<dbReference type="GO" id="GO:0000156">
    <property type="term" value="F:phosphorelay response regulator activity"/>
    <property type="evidence" value="ECO:0007669"/>
    <property type="project" value="TreeGrafter"/>
</dbReference>
<dbReference type="CDD" id="cd00082">
    <property type="entry name" value="HisKA"/>
    <property type="match status" value="1"/>
</dbReference>
<dbReference type="PROSITE" id="PS50109">
    <property type="entry name" value="HIS_KIN"/>
    <property type="match status" value="1"/>
</dbReference>
<dbReference type="PROSITE" id="PS50885">
    <property type="entry name" value="HAMP"/>
    <property type="match status" value="1"/>
</dbReference>
<evidence type="ECO:0000256" key="3">
    <source>
        <dbReference type="ARBA" id="ARBA00004236"/>
    </source>
</evidence>
<feature type="region of interest" description="Disordered" evidence="15">
    <location>
        <begin position="608"/>
        <end position="631"/>
    </location>
</feature>
<evidence type="ECO:0000259" key="18">
    <source>
        <dbReference type="PROSITE" id="PS50885"/>
    </source>
</evidence>
<dbReference type="SMART" id="SM00387">
    <property type="entry name" value="HATPase_c"/>
    <property type="match status" value="1"/>
</dbReference>
<protein>
    <recommendedName>
        <fullName evidence="14">Sensor-like histidine kinase SenX3</fullName>
        <ecNumber evidence="4">2.7.13.3</ecNumber>
    </recommendedName>
</protein>
<evidence type="ECO:0000256" key="11">
    <source>
        <dbReference type="ARBA" id="ARBA00022989"/>
    </source>
</evidence>